<evidence type="ECO:0000259" key="16">
    <source>
        <dbReference type="PROSITE" id="PS50026"/>
    </source>
</evidence>
<feature type="domain" description="Apple" evidence="20">
    <location>
        <begin position="1745"/>
        <end position="1828"/>
    </location>
</feature>
<feature type="disulfide bond" evidence="9">
    <location>
        <begin position="2150"/>
        <end position="2159"/>
    </location>
</feature>
<feature type="domain" description="EGF-like" evidence="16">
    <location>
        <begin position="1718"/>
        <end position="1752"/>
    </location>
</feature>
<feature type="domain" description="EGF-like" evidence="16">
    <location>
        <begin position="1923"/>
        <end position="1960"/>
    </location>
</feature>
<feature type="disulfide bond" evidence="8">
    <location>
        <begin position="416"/>
        <end position="443"/>
    </location>
</feature>
<dbReference type="CDD" id="cd00033">
    <property type="entry name" value="CCP"/>
    <property type="match status" value="3"/>
</dbReference>
<dbReference type="PROSITE" id="PS01180">
    <property type="entry name" value="CUB"/>
    <property type="match status" value="2"/>
</dbReference>
<dbReference type="Gene3D" id="2.60.120.290">
    <property type="entry name" value="Spermadhesin, CUB domain"/>
    <property type="match status" value="2"/>
</dbReference>
<keyword evidence="2 13" id="KW-0812">Transmembrane</keyword>
<feature type="disulfide bond" evidence="9">
    <location>
        <begin position="2265"/>
        <end position="2274"/>
    </location>
</feature>
<keyword evidence="7" id="KW-0325">Glycoprotein</keyword>
<dbReference type="InterPro" id="IPR003609">
    <property type="entry name" value="Pan_app"/>
</dbReference>
<evidence type="ECO:0000259" key="18">
    <source>
        <dbReference type="PROSITE" id="PS50825"/>
    </source>
</evidence>
<dbReference type="InterPro" id="IPR035914">
    <property type="entry name" value="Sperma_CUB_dom_sf"/>
</dbReference>
<dbReference type="GO" id="GO:0005509">
    <property type="term" value="F:calcium ion binding"/>
    <property type="evidence" value="ECO:0007669"/>
    <property type="project" value="InterPro"/>
</dbReference>
<dbReference type="InterPro" id="IPR011641">
    <property type="entry name" value="Tyr-kin_ephrin_A/B_rcpt-like"/>
</dbReference>
<dbReference type="Gene3D" id="2.10.70.10">
    <property type="entry name" value="Complement Module, domain 1"/>
    <property type="match status" value="5"/>
</dbReference>
<keyword evidence="6 9" id="KW-1015">Disulfide bond</keyword>
<dbReference type="PROSITE" id="PS01209">
    <property type="entry name" value="LDLRA_1"/>
    <property type="match status" value="1"/>
</dbReference>
<protein>
    <submittedName>
        <fullName evidence="21">Uncharacterized protein</fullName>
    </submittedName>
</protein>
<comment type="caution">
    <text evidence="21">The sequence shown here is derived from an EMBL/GenBank/DDBJ whole genome shotgun (WGS) entry which is preliminary data.</text>
</comment>
<feature type="domain" description="EGF-like" evidence="16">
    <location>
        <begin position="2005"/>
        <end position="2043"/>
    </location>
</feature>
<feature type="domain" description="Sushi" evidence="19">
    <location>
        <begin position="589"/>
        <end position="647"/>
    </location>
</feature>
<dbReference type="Gene3D" id="2.10.50.10">
    <property type="entry name" value="Tumor Necrosis Factor Receptor, subunit A, domain 2"/>
    <property type="match status" value="18"/>
</dbReference>
<evidence type="ECO:0000256" key="2">
    <source>
        <dbReference type="ARBA" id="ARBA00022692"/>
    </source>
</evidence>
<feature type="disulfide bond" evidence="10">
    <location>
        <begin position="179"/>
        <end position="194"/>
    </location>
</feature>
<dbReference type="InterPro" id="IPR003410">
    <property type="entry name" value="HYR_dom"/>
</dbReference>
<feature type="disulfide bond" evidence="9">
    <location>
        <begin position="2227"/>
        <end position="2236"/>
    </location>
</feature>
<feature type="disulfide bond" evidence="9">
    <location>
        <begin position="2049"/>
        <end position="2059"/>
    </location>
</feature>
<organism evidence="21 22">
    <name type="scientific">Littorina saxatilis</name>
    <dbReference type="NCBI Taxonomy" id="31220"/>
    <lineage>
        <taxon>Eukaryota</taxon>
        <taxon>Metazoa</taxon>
        <taxon>Spiralia</taxon>
        <taxon>Lophotrochozoa</taxon>
        <taxon>Mollusca</taxon>
        <taxon>Gastropoda</taxon>
        <taxon>Caenogastropoda</taxon>
        <taxon>Littorinimorpha</taxon>
        <taxon>Littorinoidea</taxon>
        <taxon>Littorinidae</taxon>
        <taxon>Littorina</taxon>
    </lineage>
</organism>
<feature type="disulfide bond" evidence="9">
    <location>
        <begin position="1706"/>
        <end position="1715"/>
    </location>
</feature>
<dbReference type="PROSITE" id="PS50041">
    <property type="entry name" value="C_TYPE_LECTIN_2"/>
    <property type="match status" value="1"/>
</dbReference>
<evidence type="ECO:0000256" key="12">
    <source>
        <dbReference type="SAM" id="MobiDB-lite"/>
    </source>
</evidence>
<evidence type="ECO:0000256" key="6">
    <source>
        <dbReference type="ARBA" id="ARBA00023157"/>
    </source>
</evidence>
<dbReference type="CDD" id="cd00037">
    <property type="entry name" value="CLECT"/>
    <property type="match status" value="1"/>
</dbReference>
<dbReference type="PANTHER" id="PTHR24046">
    <property type="entry name" value="SIGNAL PEPTIDE, CUB AND EGF-LIKE DOMAIN-CONTAINING"/>
    <property type="match status" value="1"/>
</dbReference>
<feature type="disulfide bond" evidence="9">
    <location>
        <begin position="1911"/>
        <end position="1920"/>
    </location>
</feature>
<dbReference type="Gene3D" id="2.10.25.10">
    <property type="entry name" value="Laminin"/>
    <property type="match status" value="10"/>
</dbReference>
<dbReference type="InterPro" id="IPR001368">
    <property type="entry name" value="TNFR/NGFR_Cys_rich_reg"/>
</dbReference>
<feature type="disulfide bond" evidence="9">
    <location>
        <begin position="2109"/>
        <end position="2118"/>
    </location>
</feature>
<dbReference type="InterPro" id="IPR013320">
    <property type="entry name" value="ConA-like_dom_sf"/>
</dbReference>
<dbReference type="GO" id="GO:0005615">
    <property type="term" value="C:extracellular space"/>
    <property type="evidence" value="ECO:0007669"/>
    <property type="project" value="TreeGrafter"/>
</dbReference>
<feature type="disulfide bond" evidence="9">
    <location>
        <begin position="4121"/>
        <end position="4130"/>
    </location>
</feature>
<dbReference type="InterPro" id="IPR016186">
    <property type="entry name" value="C-type_lectin-like/link_sf"/>
</dbReference>
<dbReference type="FunFam" id="2.10.25.10:FF:000255">
    <property type="entry name" value="Sushi, nidogen and EGF-like domains 1"/>
    <property type="match status" value="1"/>
</dbReference>
<evidence type="ECO:0000256" key="9">
    <source>
        <dbReference type="PROSITE-ProRule" id="PRU00076"/>
    </source>
</evidence>
<dbReference type="SUPFAM" id="SSF49854">
    <property type="entry name" value="Spermadhesin, CUB domain"/>
    <property type="match status" value="2"/>
</dbReference>
<dbReference type="EMBL" id="JBAMIC010000002">
    <property type="protein sequence ID" value="KAK7111928.1"/>
    <property type="molecule type" value="Genomic_DNA"/>
</dbReference>
<dbReference type="SMART" id="SM00034">
    <property type="entry name" value="CLECT"/>
    <property type="match status" value="1"/>
</dbReference>
<feature type="domain" description="HYR" evidence="18">
    <location>
        <begin position="1130"/>
        <end position="1214"/>
    </location>
</feature>
<evidence type="ECO:0000256" key="1">
    <source>
        <dbReference type="ARBA" id="ARBA00022536"/>
    </source>
</evidence>
<dbReference type="Pfam" id="PF02494">
    <property type="entry name" value="HYR"/>
    <property type="match status" value="1"/>
</dbReference>
<evidence type="ECO:0000256" key="8">
    <source>
        <dbReference type="PROSITE-ProRule" id="PRU00059"/>
    </source>
</evidence>
<keyword evidence="3 14" id="KW-0732">Signal</keyword>
<reference evidence="21 22" key="1">
    <citation type="submission" date="2024-02" db="EMBL/GenBank/DDBJ databases">
        <title>Chromosome-scale genome assembly of the rough periwinkle Littorina saxatilis.</title>
        <authorList>
            <person name="De Jode A."/>
            <person name="Faria R."/>
            <person name="Formenti G."/>
            <person name="Sims Y."/>
            <person name="Smith T.P."/>
            <person name="Tracey A."/>
            <person name="Wood J.M.D."/>
            <person name="Zagrodzka Z.B."/>
            <person name="Johannesson K."/>
            <person name="Butlin R.K."/>
            <person name="Leder E.H."/>
        </authorList>
    </citation>
    <scope>NUCLEOTIDE SEQUENCE [LARGE SCALE GENOMIC DNA]</scope>
    <source>
        <strain evidence="21">Snail1</strain>
        <tissue evidence="21">Muscle</tissue>
    </source>
</reference>
<dbReference type="SMART" id="SM00192">
    <property type="entry name" value="LDLa"/>
    <property type="match status" value="1"/>
</dbReference>
<comment type="caution">
    <text evidence="9">Lacks conserved residue(s) required for the propagation of feature annotation.</text>
</comment>
<dbReference type="SMART" id="SM00181">
    <property type="entry name" value="EGF"/>
    <property type="match status" value="21"/>
</dbReference>
<keyword evidence="5 13" id="KW-1133">Transmembrane helix</keyword>
<feature type="domain" description="CUB" evidence="15">
    <location>
        <begin position="179"/>
        <end position="306"/>
    </location>
</feature>
<keyword evidence="22" id="KW-1185">Reference proteome</keyword>
<dbReference type="InterPro" id="IPR000152">
    <property type="entry name" value="EGF-type_Asp/Asn_hydroxyl_site"/>
</dbReference>
<evidence type="ECO:0000259" key="17">
    <source>
        <dbReference type="PROSITE" id="PS50041"/>
    </source>
</evidence>
<dbReference type="PROSITE" id="PS01187">
    <property type="entry name" value="EGF_CA"/>
    <property type="match status" value="2"/>
</dbReference>
<dbReference type="CDD" id="cd00041">
    <property type="entry name" value="CUB"/>
    <property type="match status" value="2"/>
</dbReference>
<feature type="disulfide bond" evidence="11">
    <location>
        <begin position="650"/>
        <end position="693"/>
    </location>
</feature>
<dbReference type="SMART" id="SM01411">
    <property type="entry name" value="Ephrin_rec_like"/>
    <property type="match status" value="23"/>
</dbReference>
<gene>
    <name evidence="21" type="ORF">V1264_011473</name>
</gene>
<dbReference type="SMART" id="SM00032">
    <property type="entry name" value="CCP"/>
    <property type="match status" value="8"/>
</dbReference>
<dbReference type="Proteomes" id="UP001374579">
    <property type="component" value="Unassembled WGS sequence"/>
</dbReference>
<dbReference type="PROSITE" id="PS50948">
    <property type="entry name" value="PAN"/>
    <property type="match status" value="1"/>
</dbReference>
<feature type="domain" description="EGF-like" evidence="16">
    <location>
        <begin position="1677"/>
        <end position="1716"/>
    </location>
</feature>
<dbReference type="SUPFAM" id="SSF57535">
    <property type="entry name" value="Complement control module/SCR domain"/>
    <property type="match status" value="6"/>
</dbReference>
<dbReference type="FunFam" id="2.10.25.10:FF:000100">
    <property type="entry name" value="neurogenic locus notch homolog protein 3"/>
    <property type="match status" value="1"/>
</dbReference>
<dbReference type="InterPro" id="IPR035976">
    <property type="entry name" value="Sushi/SCR/CCP_sf"/>
</dbReference>
<evidence type="ECO:0000256" key="11">
    <source>
        <dbReference type="PROSITE-ProRule" id="PRU00302"/>
    </source>
</evidence>
<dbReference type="Gene3D" id="3.10.100.10">
    <property type="entry name" value="Mannose-Binding Protein A, subunit A"/>
    <property type="match status" value="1"/>
</dbReference>
<feature type="domain" description="C-type lectin" evidence="17">
    <location>
        <begin position="44"/>
        <end position="155"/>
    </location>
</feature>
<feature type="domain" description="Sushi" evidence="19">
    <location>
        <begin position="648"/>
        <end position="708"/>
    </location>
</feature>
<dbReference type="InterPro" id="IPR052071">
    <property type="entry name" value="SCUB_EGF-like_domain"/>
</dbReference>
<evidence type="ECO:0000256" key="4">
    <source>
        <dbReference type="ARBA" id="ARBA00022737"/>
    </source>
</evidence>
<feature type="domain" description="EGF-like" evidence="16">
    <location>
        <begin position="1843"/>
        <end position="1881"/>
    </location>
</feature>
<feature type="domain" description="EGF-like" evidence="16">
    <location>
        <begin position="2162"/>
        <end position="2198"/>
    </location>
</feature>
<evidence type="ECO:0000256" key="3">
    <source>
        <dbReference type="ARBA" id="ARBA00022729"/>
    </source>
</evidence>
<dbReference type="PROSITE" id="PS50068">
    <property type="entry name" value="LDLRA_2"/>
    <property type="match status" value="1"/>
</dbReference>
<feature type="domain" description="Sushi" evidence="19">
    <location>
        <begin position="523"/>
        <end position="588"/>
    </location>
</feature>
<dbReference type="InterPro" id="IPR000859">
    <property type="entry name" value="CUB_dom"/>
</dbReference>
<dbReference type="Pfam" id="PF13385">
    <property type="entry name" value="Laminin_G_3"/>
    <property type="match status" value="1"/>
</dbReference>
<dbReference type="GO" id="GO:0009986">
    <property type="term" value="C:cell surface"/>
    <property type="evidence" value="ECO:0007669"/>
    <property type="project" value="TreeGrafter"/>
</dbReference>
<dbReference type="InterPro" id="IPR000436">
    <property type="entry name" value="Sushi_SCR_CCP_dom"/>
</dbReference>
<keyword evidence="4" id="KW-0677">Repeat</keyword>
<dbReference type="SUPFAM" id="SSF49899">
    <property type="entry name" value="Concanavalin A-like lectins/glucanases"/>
    <property type="match status" value="1"/>
</dbReference>
<keyword evidence="11" id="KW-0768">Sushi</keyword>
<accession>A0AAN9BV32</accession>
<dbReference type="PROSITE" id="PS50026">
    <property type="entry name" value="EGF_3"/>
    <property type="match status" value="14"/>
</dbReference>
<evidence type="ECO:0000256" key="7">
    <source>
        <dbReference type="ARBA" id="ARBA00023180"/>
    </source>
</evidence>
<evidence type="ECO:0000313" key="21">
    <source>
        <dbReference type="EMBL" id="KAK7111928.1"/>
    </source>
</evidence>
<dbReference type="SUPFAM" id="SSF57424">
    <property type="entry name" value="LDL receptor-like module"/>
    <property type="match status" value="1"/>
</dbReference>
<dbReference type="SMART" id="SM00042">
    <property type="entry name" value="CUB"/>
    <property type="match status" value="2"/>
</dbReference>
<dbReference type="InterPro" id="IPR001881">
    <property type="entry name" value="EGF-like_Ca-bd_dom"/>
</dbReference>
<dbReference type="PROSITE" id="PS50923">
    <property type="entry name" value="SUSHI"/>
    <property type="match status" value="5"/>
</dbReference>
<feature type="domain" description="EGF-like" evidence="16">
    <location>
        <begin position="4092"/>
        <end position="4131"/>
    </location>
</feature>
<dbReference type="Gene3D" id="2.60.120.200">
    <property type="match status" value="1"/>
</dbReference>
<feature type="disulfide bond" evidence="11">
    <location>
        <begin position="679"/>
        <end position="706"/>
    </location>
</feature>
<feature type="disulfide bond" evidence="9">
    <location>
        <begin position="2033"/>
        <end position="2042"/>
    </location>
</feature>
<feature type="disulfide bond" evidence="9">
    <location>
        <begin position="2090"/>
        <end position="2107"/>
    </location>
</feature>
<feature type="domain" description="EGF-like" evidence="16">
    <location>
        <begin position="2045"/>
        <end position="2082"/>
    </location>
</feature>
<dbReference type="InterPro" id="IPR001304">
    <property type="entry name" value="C-type_lectin-like"/>
</dbReference>
<feature type="domain" description="EGF-like" evidence="16">
    <location>
        <begin position="1883"/>
        <end position="1921"/>
    </location>
</feature>
<dbReference type="Pfam" id="PF00084">
    <property type="entry name" value="Sushi"/>
    <property type="match status" value="4"/>
</dbReference>
<evidence type="ECO:0000256" key="13">
    <source>
        <dbReference type="SAM" id="Phobius"/>
    </source>
</evidence>
<feature type="domain" description="Sushi" evidence="19">
    <location>
        <begin position="880"/>
        <end position="939"/>
    </location>
</feature>
<evidence type="ECO:0000259" key="19">
    <source>
        <dbReference type="PROSITE" id="PS50923"/>
    </source>
</evidence>
<dbReference type="PANTHER" id="PTHR24046:SF5">
    <property type="entry name" value="EGF-LIKE DOMAIN-CONTAINING PROTEIN"/>
    <property type="match status" value="1"/>
</dbReference>
<dbReference type="CDD" id="cd00112">
    <property type="entry name" value="LDLa"/>
    <property type="match status" value="1"/>
</dbReference>
<dbReference type="InterPro" id="IPR016187">
    <property type="entry name" value="CTDL_fold"/>
</dbReference>
<feature type="domain" description="EGF-like" evidence="16">
    <location>
        <begin position="2121"/>
        <end position="2160"/>
    </location>
</feature>
<feature type="domain" description="CUB" evidence="15">
    <location>
        <begin position="416"/>
        <end position="524"/>
    </location>
</feature>
<dbReference type="InterPro" id="IPR023415">
    <property type="entry name" value="LDLR_class-A_CS"/>
</dbReference>
<dbReference type="GO" id="GO:0007165">
    <property type="term" value="P:signal transduction"/>
    <property type="evidence" value="ECO:0007669"/>
    <property type="project" value="TreeGrafter"/>
</dbReference>
<feature type="domain" description="EGF-like" evidence="16">
    <location>
        <begin position="810"/>
        <end position="851"/>
    </location>
</feature>
<feature type="disulfide bond" evidence="9">
    <location>
        <begin position="1892"/>
        <end position="1909"/>
    </location>
</feature>
<feature type="chain" id="PRO_5042810530" evidence="14">
    <location>
        <begin position="25"/>
        <end position="4260"/>
    </location>
</feature>
<feature type="domain" description="EGF-like" evidence="16">
    <location>
        <begin position="2083"/>
        <end position="2119"/>
    </location>
</feature>
<feature type="domain" description="Sushi" evidence="19">
    <location>
        <begin position="1006"/>
        <end position="1068"/>
    </location>
</feature>
<dbReference type="InterPro" id="IPR002172">
    <property type="entry name" value="LDrepeatLR_classA_rpt"/>
</dbReference>
<dbReference type="Pfam" id="PF00008">
    <property type="entry name" value="EGF"/>
    <property type="match status" value="2"/>
</dbReference>
<name>A0AAN9BV32_9CAEN</name>
<keyword evidence="13" id="KW-0472">Membrane</keyword>
<dbReference type="PROSITE" id="PS50825">
    <property type="entry name" value="HYR"/>
    <property type="match status" value="1"/>
</dbReference>
<keyword evidence="1 9" id="KW-0245">EGF-like domain</keyword>
<dbReference type="InterPro" id="IPR000742">
    <property type="entry name" value="EGF"/>
</dbReference>
<dbReference type="PROSITE" id="PS00022">
    <property type="entry name" value="EGF_1"/>
    <property type="match status" value="9"/>
</dbReference>
<dbReference type="InterPro" id="IPR018097">
    <property type="entry name" value="EGF_Ca-bd_CS"/>
</dbReference>
<evidence type="ECO:0000259" key="15">
    <source>
        <dbReference type="PROSITE" id="PS01180"/>
    </source>
</evidence>
<proteinExistence type="predicted"/>
<dbReference type="InterPro" id="IPR036055">
    <property type="entry name" value="LDL_receptor-like_sf"/>
</dbReference>
<feature type="disulfide bond" evidence="11">
    <location>
        <begin position="910"/>
        <end position="937"/>
    </location>
</feature>
<dbReference type="SMART" id="SM00208">
    <property type="entry name" value="TNFR"/>
    <property type="match status" value="7"/>
</dbReference>
<sequence>MGTQPPALVPVLALCMLMVPCAFAVVTEKMGNITFECPDGWKIDGPYCYLLVDVAMAYDDAVEMCEKYGSGLVHIQDEVEAMAVGMMAHDRGMSDWGLYWIANNQTDAEGVCEGFWDVGQPKDVNVSTPFYVAATAPMGRWQERDKASRLPFVCRTEACVKGTFRCRDGKKCISNKWLCDGEYDCDDQSDESACDLKCMFYKYESSGKLDQNTGYEAGSTCTWVIEGTEPGKPISIQFASVNVEADVDYVEVWTGGPSLMTSKLQERLTGSLTNKKVYGYNNFIIVRRVAGLSASGTGFVATWAPDVELAHMERTVKATDTWTELTSPHYGNGSLPRAFVRHYTVTTEEGSLITMEVMENELGEGFEYDPKTLSLVGDFGIFPDTYVSRSNMFSFYLVSNGCEGPEKFKARVKKGCSAEFSRANSFVTSPNAPPLHYPPSVTCTYTIRAPLGQQRAFQLRFTISELADEKDSVKVYDGDNNGSTELTPQAPNTNFLSTGSVVFVVFTSSLVQTNGFFYLSYNLACPAITNRDNMQMSSNDTHYDSEVTLSCNTGFAFAQEEFASLTEVGIRCGLHGKWNVSRLPSCQIIYCGVPEAIPNGFISEGSGNARYDDTVTYQCFQGFTMTGSNTSTCGDGSMWSARPTCEASQCPSLDPLVNGEKPTVTGSGTGFGTITNYTCNDGFDLVGSRYTLCQTNGNWSHPAPTCERIKCPIPDVHRAVLSPMDPVDFESNLTVTCNVGFVINGTSDQSKAFPCLPSGTFDFRRDVCVDKDECDGSQCTGDHQECQNTMGSFKCGCEDKYKDVNGSCEVIDRCADNTSGCDSERGNCTASVSKEDFTCECKPGYTLFTSDGVSGRSILSPEDGMTPGDVYYLNHTCVPKTCQSPPDVTNAEKLTNRTTHDFEDTVQYRCNFGYSISGTNPLKCNENGQWDDPPPSCIINKCEPLAATGLVLNIYPNSTTMPNDTVVLECNSDATDVPYNKTLFCEYDKGTKRFMLQGDKPHCPAVDCGDLTPMGGATFTVTEKGLGANFTFACQGGFVLEGTSTMGDKEVTCQKNGRWGLGNLTCNGERCMDPGTPGGMAQVSANFEVRGVVVYNCSRDGFMPDPMNRTCEYNTTSSSVYWDSSEPVCKDMADPSFTHCPTETIFVKPYQNASSEMTMEPSAQDNSGLVTMKVMPAWFSLDVPLPPGQYNVKYNASDAAGNSAACDFTIEVNDPSVLPMLNCSDYLTLEVNDSMSYTVNLKDHVSTDSGVMLSYAPAGHEVVTVGPNTVGKTPVRVTATDKFGFQRQCAFIVDIKPNKCLESFISSGLQNATKSCTKAGGGNLSCTVTCNSGFAFQSGATSMPYSCSGANEWSPSLPVEACVDTVVPEYTFEVMVRYGGFVNLQNCDIETRLREHIPTQKILCFYQLSNGTDTQMTFRVTNVEFFGINLDYLFANVSLGLNVDPPPTEKADLDSCASRMTVPANIEDMFSLTGVTCPGPSDQNFPAVDPTLVNNGQSCGAGMTQTKVDNVDKCVQCAPGNFYQESGASCEVCPDGQYQSEAGQTQCNVCSDGGQYSAQPRSSQDQCIAPCPLGFFNGVGQTEDADDQCIACPVDQYLDTFFAANCTLCPVGTTTSGVEGATDAGACIDKCGAGMYPVNNTQCAPCPRGYYKSSDGNEKCDACDMAKTTDSVGSISITMDCEDISPAGCQNGGTAVVDYHKTYCECPLGYTGDMCQDMVNACKSNPCYNGGACTSTGPNTFSCECQSNKQCDMVSVDIEYDPDNGHTPLFQSTTFDQETCKRLCIDTTDCAAVMYYVSADTTLCQLFNATEYTNGTKQDNWETFLKSCAKTFLFEGSRCEKDLTDDCTNATCAERSFCRDMVGSADCVCPSDSKYTRPRCEIDDTVCDPNPCKNGGTCEDSGSGVRATCVCPAGFTGSMCEVDIDECAENPDGCLYGGNCTQAVNTYSCQCGDYSGDHCENKPDFCANNPTFCKNGLCYNDYNISSLVCVCEFPYKLGAGGQCEEIDICMEDNPCLHNSTCTIAAPGVTSCQCMDGYTGSRCQHNVNDCESMPCTNGMCMDLVNGYTCQCDSGFTLNGTNCVNIDDCGNCTFGNTDKCEDLVNDYRCVCKVGFKGKDCEINIDECMSMPCQHNGSCTQSSTTPGQYNCSCVDGWTGHNCENLDEFCTSSPCQSGGECYSLQDEYFCDCVGGSSGTNCEESRKVCSILNPCTPTITCQDADGTAKCPCPTSYTGSSCNLIEDSCSNSPCQNGGTCMLNNLGHTCHCAEGFSGTNCTTVSSACDSVTCPSGITCVEVLKEAVCLCGAQQLKSGDSCKNASNDFDMYFARRGKAVRSIQPVKLTKDVMTVMFWLAPMVNTTEAPVQLKQSNGTNVLSVFRGSVMFGDGAPVKFSAVAGEQSFDKNTWNQFSVTWNATSYELYLNGNRLQGGTHVFAFPPQNEFMFIYIGEDFEGYVSQLSVWERRVNFTEVLTMYGAPKTPSTEDLLLGWSGYRLMDNLWARVITPSSVVTGNTTCEPGMSDCNAVRPDTDPLIVPNCPQDTDKTTSRLVQVNDLFDGEDLMSNIDGTLLTFGAHRLVFLKQDSQGNAGFCRFTAYVRREDRGRAQSCDVLDGLDPSLITSCETGNKGRKVQCSPGSVAPLSPKVLTCGKLGSYNLHNPDRRPAAVVCGATSSFKFKVTITLRYQLGVDCTSGEEQDLAKTLKTKVQELDKVWPGLCPGTDCDTADTSDVKCQSSSSRMVVVMIVLQNVAATLTKDTTTLTAKELLETATKEFTPSAFAIPDSYNAQLQTNDAVIDAEPTCDAGQGLHDGVCVVCTKGSFLNETSEMCQLCPVGSYTSIDEQTQCTQCPDVKTTLQLGANTMDDCVLECAAGTSYNRNDPKCEPCPKNFYNNKTGQEYCTPCPAGKATQTVGASMLSLCFDTCPAGTQLNGSDCVPCPRGMYSDGVQHEICVSCPVGNTTANTGSTSLSSCHQTACEPGNYRDSDTNTCMECDYGSYQPEKWQDMCMPCNTSYTTENKGSTSAQQCMFVCEAGKENLSGTMCSPCKKGFYRDGSVEQRFMNCTACNDTFTTEGESSNSADDCKIRMCHAGSYRNETDNECYACPMGEYQPDSLQTACLTCPRNLTTEQESSDNMTQCVFYCAEGYQVMSAEKETCQACERGKYKTNVGAAKFGMCQSCTVNQFTDDEASVSAAYCSIPKCEAGQDIMGIGCLNCPVNTYQPMANPKSSTDCMACGPGKGTKEDKRTSLTDCLPVCDAGNQYNMTMMSCQLCPLGTFNTGNDTQRFEQCEACPVGYVTVGEMMGATSIDNCTLRDCPPGMYISGSGCLSCPVGTYQDIPRQTTCKACRENTNTSGEGKADANECTISCFTGQEQEVGSENCIPCREDHVKETPGPGRCDQCKGNFTANDVRTDCDVLFCDKGFKYNAAGPPCDPCEMGTYKDMRANATECMPCPTNTTTAGVASTSVGDCNKAKCDKGFYSPDDTLPCLACPVGKYKNATGNMNCTDCSAGLTTDSVASTEASQCSLNICPVGQYRDMVNQCVNCAVGFYQNETGQTECMMCPTGYTTGGTGADNQNDCKIVCSAGLYRNDTTNMCEQCPVGQYQESEGQTECSMCSADYTTADAGSNSSTDCYVICPSGSAATARDSCEKCPHGQYQSADNANACKACDSGYTTLATGSTSAEQCQPICTSGQFLNKTSRMCMPCPLGTYNGKAGTNTTAEIECTACPEGNTTSTTGAETLSSCSIPDCLAGSFRSSNGGCQECEVGTYQPEKSQTSCISCDKGNTTLLPGRDDSKYCVLTCPDGKAYMQASGTCVECKIGFYRKASPNDTDCIRCPSGTTTITPGKDICVEEAQGTVPAVRNVKIVVRVKIRLRVKPCGRSDYNKNQLGTVITDFILRIMEILDMRFPAICVSRDNKNCVNVKIKFKVGCLQNFSSRRKRQTDPEENEVEIEVSGVDSEVEDNATKQIHDSAVAIERAFYDSQVQEKNLNNNDIEYLGVDNVASVYEPVPGQGPLKSDGTPAGSVDLVSPGASGFTYGPCPNGTYSTDGTECVSCAKNTYQDQTGQTSCKDCPGKTFTTSTGAKAESQCGKKCEEDNADATYCSGQGSCSYDPATSNGVRCICKEGFEGISCTSRKAPTSDKTTMVAGIAGGAGAFLVLLIIIVGIVACLRHKAKKGKKESSEGTESKQVYENEAYADYAHPMFASPSSRALPGQPSLVFYNPEAYDQEVRDFYHTGRSSGPPSRQRSRSYTDEWNDLPDVL</sequence>
<dbReference type="InterPro" id="IPR009030">
    <property type="entry name" value="Growth_fac_rcpt_cys_sf"/>
</dbReference>
<dbReference type="PROSITE" id="PS00010">
    <property type="entry name" value="ASX_HYDROXYL"/>
    <property type="match status" value="3"/>
</dbReference>
<feature type="region of interest" description="Disordered" evidence="12">
    <location>
        <begin position="4229"/>
        <end position="4260"/>
    </location>
</feature>
<feature type="domain" description="EGF-like" evidence="16">
    <location>
        <begin position="2200"/>
        <end position="2237"/>
    </location>
</feature>
<evidence type="ECO:0000256" key="10">
    <source>
        <dbReference type="PROSITE-ProRule" id="PRU00124"/>
    </source>
</evidence>
<feature type="transmembrane region" description="Helical" evidence="13">
    <location>
        <begin position="4143"/>
        <end position="4168"/>
    </location>
</feature>
<dbReference type="PROSITE" id="PS01186">
    <property type="entry name" value="EGF_2"/>
    <property type="match status" value="9"/>
</dbReference>
<dbReference type="Pfam" id="PF07699">
    <property type="entry name" value="Ephrin_rec_like"/>
    <property type="match status" value="18"/>
</dbReference>
<feature type="signal peptide" evidence="14">
    <location>
        <begin position="1"/>
        <end position="24"/>
    </location>
</feature>
<evidence type="ECO:0000256" key="14">
    <source>
        <dbReference type="SAM" id="SignalP"/>
    </source>
</evidence>
<evidence type="ECO:0000259" key="20">
    <source>
        <dbReference type="PROSITE" id="PS50948"/>
    </source>
</evidence>
<dbReference type="SUPFAM" id="SSF57184">
    <property type="entry name" value="Growth factor receptor domain"/>
    <property type="match status" value="11"/>
</dbReference>
<dbReference type="SUPFAM" id="SSF57196">
    <property type="entry name" value="EGF/Laminin"/>
    <property type="match status" value="5"/>
</dbReference>
<dbReference type="SUPFAM" id="SSF56436">
    <property type="entry name" value="C-type lectin-like"/>
    <property type="match status" value="1"/>
</dbReference>
<evidence type="ECO:0000256" key="5">
    <source>
        <dbReference type="ARBA" id="ARBA00022989"/>
    </source>
</evidence>
<dbReference type="CDD" id="cd00054">
    <property type="entry name" value="EGF_CA"/>
    <property type="match status" value="6"/>
</dbReference>
<evidence type="ECO:0000313" key="22">
    <source>
        <dbReference type="Proteomes" id="UP001374579"/>
    </source>
</evidence>
<feature type="domain" description="EGF-like" evidence="16">
    <location>
        <begin position="2239"/>
        <end position="2275"/>
    </location>
</feature>
<dbReference type="SMART" id="SM00179">
    <property type="entry name" value="EGF_CA"/>
    <property type="match status" value="11"/>
</dbReference>
<feature type="disulfide bond" evidence="9">
    <location>
        <begin position="2188"/>
        <end position="2197"/>
    </location>
</feature>